<dbReference type="Pfam" id="PF00084">
    <property type="entry name" value="Sushi"/>
    <property type="match status" value="7"/>
</dbReference>
<dbReference type="PROSITE" id="PS50923">
    <property type="entry name" value="SUSHI"/>
    <property type="match status" value="7"/>
</dbReference>
<keyword evidence="3 4" id="KW-1015">Disulfide bond</keyword>
<accession>A0A672YU61</accession>
<feature type="domain" description="Sushi" evidence="6">
    <location>
        <begin position="86"/>
        <end position="146"/>
    </location>
</feature>
<dbReference type="SMART" id="SM00032">
    <property type="entry name" value="CCP"/>
    <property type="match status" value="11"/>
</dbReference>
<evidence type="ECO:0000313" key="7">
    <source>
        <dbReference type="Ensembl" id="ENSSORP00005008027.1"/>
    </source>
</evidence>
<keyword evidence="8" id="KW-1185">Reference proteome</keyword>
<feature type="domain" description="Sushi" evidence="6">
    <location>
        <begin position="208"/>
        <end position="268"/>
    </location>
</feature>
<feature type="domain" description="Sushi" evidence="6">
    <location>
        <begin position="391"/>
        <end position="446"/>
    </location>
</feature>
<dbReference type="InterPro" id="IPR000436">
    <property type="entry name" value="Sushi_SCR_CCP_dom"/>
</dbReference>
<feature type="disulfide bond" evidence="4">
    <location>
        <begin position="117"/>
        <end position="144"/>
    </location>
</feature>
<dbReference type="AlphaFoldDB" id="A0A672YU61"/>
<feature type="disulfide bond" evidence="4">
    <location>
        <begin position="569"/>
        <end position="612"/>
    </location>
</feature>
<dbReference type="FunCoup" id="A0A672YU61">
    <property type="interactions" value="392"/>
</dbReference>
<dbReference type="InterPro" id="IPR035976">
    <property type="entry name" value="Sushi/SCR/CCP_sf"/>
</dbReference>
<keyword evidence="1 4" id="KW-0768">Sushi</keyword>
<comment type="caution">
    <text evidence="4">Lacks conserved residue(s) required for the propagation of feature annotation.</text>
</comment>
<sequence>MHIITQSCVLFLWMHLLTFVESEDCTLQQFLNGELYDSNFDTSGLQASYPSGKQLRINCNIGHTGFFKLICADGKWASRGSRCQPRSCGHPGDAQFADFQLDKGDDFVFGSEVVYTCHKGYQMISRNNVLRCMAEGWDGVVPVCEALQCPVIRVPNNVQVTGDPEQANYGNVVRFNCKNGNEVLNGTAEIYCDENGEWNSQPPTCDEIKCFAPEIRHGKVLGNVIEYKENDILNFECDTGYQKSDVRASTCLKQGRRAEWSPMPMCERVKCKLPPPFGGSTYKPSSKDTFLPGESVTITCGERYWVGQRQETAVSKCLNTGKWDIEPLCKEVTCSPYDPHATFWRRYWNYKITLNETLGYTCHSDYKKPRGVSQAMCTRQGWSPNPLCEVKTCNRRDEPNADIVSGIKPEYAINEEVEYICKGGYEGRFKLRCGDNRWHGSRYCTDSAQCGSPSIPYGFAVGPYNRTQYYYTCNHGYKLITKGWWGEARCENGRWTRIEDYANNCGPIPKIPNGNMISEQKLYQPDSRVQITCVSGYTAQARYIYCKKGKWYARGLKHREICTSDAKYCSTPPKVANAVVLTSYQKEYPSNFVVIYQCRSNFAMVGENQIKCIDGEWSAMDIKCTDSCDRPEDKMQTMTFTEDKQTYMNGERIEYQCVPPSLKPGGHAVCVNGKWSETIECKGKVLCKESNLRLKSTKACTTIFDMSLWLTHRPACDKYVKCIYIHIFLLS</sequence>
<feature type="domain" description="Sushi" evidence="6">
    <location>
        <begin position="147"/>
        <end position="207"/>
    </location>
</feature>
<feature type="domain" description="Sushi" evidence="6">
    <location>
        <begin position="567"/>
        <end position="626"/>
    </location>
</feature>
<reference evidence="7" key="3">
    <citation type="submission" date="2025-09" db="UniProtKB">
        <authorList>
            <consortium name="Ensembl"/>
        </authorList>
    </citation>
    <scope>IDENTIFICATION</scope>
</reference>
<dbReference type="InParanoid" id="A0A672YU61"/>
<dbReference type="GO" id="GO:0006956">
    <property type="term" value="P:complement activation"/>
    <property type="evidence" value="ECO:0007669"/>
    <property type="project" value="TreeGrafter"/>
</dbReference>
<reference evidence="7" key="2">
    <citation type="submission" date="2025-08" db="UniProtKB">
        <authorList>
            <consortium name="Ensembl"/>
        </authorList>
    </citation>
    <scope>IDENTIFICATION</scope>
</reference>
<proteinExistence type="predicted"/>
<evidence type="ECO:0000256" key="3">
    <source>
        <dbReference type="ARBA" id="ARBA00023157"/>
    </source>
</evidence>
<name>A0A672YU61_9TELE</name>
<evidence type="ECO:0000259" key="6">
    <source>
        <dbReference type="PROSITE" id="PS50923"/>
    </source>
</evidence>
<dbReference type="Ensembl" id="ENSSORT00005008311.1">
    <property type="protein sequence ID" value="ENSSORP00005008027.1"/>
    <property type="gene ID" value="ENSSORG00005004495.1"/>
</dbReference>
<dbReference type="GO" id="GO:0005615">
    <property type="term" value="C:extracellular space"/>
    <property type="evidence" value="ECO:0007669"/>
    <property type="project" value="TreeGrafter"/>
</dbReference>
<dbReference type="InterPro" id="IPR051503">
    <property type="entry name" value="ComplSys_Reg/VirEntry_Med"/>
</dbReference>
<feature type="domain" description="Sushi" evidence="6">
    <location>
        <begin position="503"/>
        <end position="564"/>
    </location>
</feature>
<feature type="disulfide bond" evidence="4">
    <location>
        <begin position="149"/>
        <end position="192"/>
    </location>
</feature>
<organism evidence="7 8">
    <name type="scientific">Sphaeramia orbicularis</name>
    <name type="common">orbiculate cardinalfish</name>
    <dbReference type="NCBI Taxonomy" id="375764"/>
    <lineage>
        <taxon>Eukaryota</taxon>
        <taxon>Metazoa</taxon>
        <taxon>Chordata</taxon>
        <taxon>Craniata</taxon>
        <taxon>Vertebrata</taxon>
        <taxon>Euteleostomi</taxon>
        <taxon>Actinopterygii</taxon>
        <taxon>Neopterygii</taxon>
        <taxon>Teleostei</taxon>
        <taxon>Neoteleostei</taxon>
        <taxon>Acanthomorphata</taxon>
        <taxon>Gobiaria</taxon>
        <taxon>Kurtiformes</taxon>
        <taxon>Apogonoidei</taxon>
        <taxon>Apogonidae</taxon>
        <taxon>Apogoninae</taxon>
        <taxon>Sphaeramia</taxon>
    </lineage>
</organism>
<dbReference type="GO" id="GO:0001851">
    <property type="term" value="F:complement component C3b binding"/>
    <property type="evidence" value="ECO:0007669"/>
    <property type="project" value="TreeGrafter"/>
</dbReference>
<dbReference type="PANTHER" id="PTHR45785">
    <property type="entry name" value="COMPLEMENT FACTOR H-RELATED"/>
    <property type="match status" value="1"/>
</dbReference>
<dbReference type="SUPFAM" id="SSF57535">
    <property type="entry name" value="Complement control module/SCR domain"/>
    <property type="match status" value="8"/>
</dbReference>
<keyword evidence="2 5" id="KW-0732">Signal</keyword>
<evidence type="ECO:0000313" key="8">
    <source>
        <dbReference type="Proteomes" id="UP000472271"/>
    </source>
</evidence>
<protein>
    <recommendedName>
        <fullName evidence="6">Sushi domain-containing protein</fullName>
    </recommendedName>
</protein>
<evidence type="ECO:0000256" key="4">
    <source>
        <dbReference type="PROSITE-ProRule" id="PRU00302"/>
    </source>
</evidence>
<feature type="chain" id="PRO_5025596353" description="Sushi domain-containing protein" evidence="5">
    <location>
        <begin position="23"/>
        <end position="731"/>
    </location>
</feature>
<dbReference type="CDD" id="cd00033">
    <property type="entry name" value="CCP"/>
    <property type="match status" value="5"/>
</dbReference>
<dbReference type="Gene3D" id="2.10.70.10">
    <property type="entry name" value="Complement Module, domain 1"/>
    <property type="match status" value="10"/>
</dbReference>
<evidence type="ECO:0000256" key="5">
    <source>
        <dbReference type="SAM" id="SignalP"/>
    </source>
</evidence>
<dbReference type="Proteomes" id="UP000472271">
    <property type="component" value="Chromosome 4"/>
</dbReference>
<feature type="domain" description="Sushi" evidence="6">
    <location>
        <begin position="269"/>
        <end position="331"/>
    </location>
</feature>
<evidence type="ECO:0000256" key="1">
    <source>
        <dbReference type="ARBA" id="ARBA00022659"/>
    </source>
</evidence>
<feature type="signal peptide" evidence="5">
    <location>
        <begin position="1"/>
        <end position="22"/>
    </location>
</feature>
<evidence type="ECO:0000256" key="2">
    <source>
        <dbReference type="ARBA" id="ARBA00022729"/>
    </source>
</evidence>
<dbReference type="PANTHER" id="PTHR45785:SF7">
    <property type="entry name" value="COMPLEMENT FACTOR H"/>
    <property type="match status" value="1"/>
</dbReference>
<reference evidence="7" key="1">
    <citation type="submission" date="2019-06" db="EMBL/GenBank/DDBJ databases">
        <authorList>
            <consortium name="Wellcome Sanger Institute Data Sharing"/>
        </authorList>
    </citation>
    <scope>NUCLEOTIDE SEQUENCE [LARGE SCALE GENOMIC DNA]</scope>
</reference>